<keyword evidence="3" id="KW-1185">Reference proteome</keyword>
<comment type="caution">
    <text evidence="2">The sequence shown here is derived from an EMBL/GenBank/DDBJ whole genome shotgun (WGS) entry which is preliminary data.</text>
</comment>
<evidence type="ECO:0000259" key="1">
    <source>
        <dbReference type="Pfam" id="PF18738"/>
    </source>
</evidence>
<evidence type="ECO:0000313" key="2">
    <source>
        <dbReference type="EMBL" id="KAL3855375.1"/>
    </source>
</evidence>
<dbReference type="AlphaFoldDB" id="A0ABD3V1U0"/>
<evidence type="ECO:0000313" key="3">
    <source>
        <dbReference type="Proteomes" id="UP001634394"/>
    </source>
</evidence>
<dbReference type="Pfam" id="PF18738">
    <property type="entry name" value="HEPN_DZIP3"/>
    <property type="match status" value="1"/>
</dbReference>
<protein>
    <recommendedName>
        <fullName evidence="1">DZIP3-like HEPN domain-containing protein</fullName>
    </recommendedName>
</protein>
<organism evidence="2 3">
    <name type="scientific">Sinanodonta woodiana</name>
    <name type="common">Chinese pond mussel</name>
    <name type="synonym">Anodonta woodiana</name>
    <dbReference type="NCBI Taxonomy" id="1069815"/>
    <lineage>
        <taxon>Eukaryota</taxon>
        <taxon>Metazoa</taxon>
        <taxon>Spiralia</taxon>
        <taxon>Lophotrochozoa</taxon>
        <taxon>Mollusca</taxon>
        <taxon>Bivalvia</taxon>
        <taxon>Autobranchia</taxon>
        <taxon>Heteroconchia</taxon>
        <taxon>Palaeoheterodonta</taxon>
        <taxon>Unionida</taxon>
        <taxon>Unionoidea</taxon>
        <taxon>Unionidae</taxon>
        <taxon>Unioninae</taxon>
        <taxon>Sinanodonta</taxon>
    </lineage>
</organism>
<name>A0ABD3V1U0_SINWO</name>
<dbReference type="EMBL" id="JBJQND010000014">
    <property type="protein sequence ID" value="KAL3855375.1"/>
    <property type="molecule type" value="Genomic_DNA"/>
</dbReference>
<sequence>MPEHMNHARICVALVTVCGKALREILLDKFPVPYIDIYQTILANQAKLVGVRGRPLLNKKQINLVFTDPLGQKTGTVDLFDLTLLYTLIRNVSTVQAPISGWGIDPAESDTSLGASVERIRSYRNCISGHSPDARITHQDFEDYWKKFEDVLHDIEVVFNTKVYSKELERQKRQVISIFDAC</sequence>
<gene>
    <name evidence="2" type="ORF">ACJMK2_014586</name>
</gene>
<dbReference type="Proteomes" id="UP001634394">
    <property type="component" value="Unassembled WGS sequence"/>
</dbReference>
<dbReference type="InterPro" id="IPR041249">
    <property type="entry name" value="HEPN_DZIP3"/>
</dbReference>
<accession>A0ABD3V1U0</accession>
<reference evidence="2 3" key="1">
    <citation type="submission" date="2024-11" db="EMBL/GenBank/DDBJ databases">
        <title>Chromosome-level genome assembly of the freshwater bivalve Anodonta woodiana.</title>
        <authorList>
            <person name="Chen X."/>
        </authorList>
    </citation>
    <scope>NUCLEOTIDE SEQUENCE [LARGE SCALE GENOMIC DNA]</scope>
    <source>
        <strain evidence="2">MN2024</strain>
        <tissue evidence="2">Gills</tissue>
    </source>
</reference>
<feature type="domain" description="DZIP3-like HEPN" evidence="1">
    <location>
        <begin position="41"/>
        <end position="161"/>
    </location>
</feature>
<proteinExistence type="predicted"/>